<accession>A0ABR0G5U9</accession>
<evidence type="ECO:0000313" key="2">
    <source>
        <dbReference type="Proteomes" id="UP001323405"/>
    </source>
</evidence>
<organism evidence="1 2">
    <name type="scientific">Podospora pseudocomata</name>
    <dbReference type="NCBI Taxonomy" id="2093779"/>
    <lineage>
        <taxon>Eukaryota</taxon>
        <taxon>Fungi</taxon>
        <taxon>Dikarya</taxon>
        <taxon>Ascomycota</taxon>
        <taxon>Pezizomycotina</taxon>
        <taxon>Sordariomycetes</taxon>
        <taxon>Sordariomycetidae</taxon>
        <taxon>Sordariales</taxon>
        <taxon>Podosporaceae</taxon>
        <taxon>Podospora</taxon>
    </lineage>
</organism>
<dbReference type="Pfam" id="PF14555">
    <property type="entry name" value="UBA_4"/>
    <property type="match status" value="1"/>
</dbReference>
<protein>
    <submittedName>
        <fullName evidence="1">Uncharacterized protein</fullName>
    </submittedName>
</protein>
<gene>
    <name evidence="1" type="ORF">QC762_700370</name>
</gene>
<keyword evidence="2" id="KW-1185">Reference proteome</keyword>
<name>A0ABR0G5U9_9PEZI</name>
<dbReference type="Proteomes" id="UP001323405">
    <property type="component" value="Unassembled WGS sequence"/>
</dbReference>
<dbReference type="RefSeq" id="XP_062740024.1">
    <property type="nucleotide sequence ID" value="XM_062892896.1"/>
</dbReference>
<dbReference type="EMBL" id="JAFFHA010000009">
    <property type="protein sequence ID" value="KAK4651049.1"/>
    <property type="molecule type" value="Genomic_DNA"/>
</dbReference>
<dbReference type="Gene3D" id="1.10.8.10">
    <property type="entry name" value="DNA helicase RuvA subunit, C-terminal domain"/>
    <property type="match status" value="1"/>
</dbReference>
<dbReference type="SUPFAM" id="SSF46934">
    <property type="entry name" value="UBA-like"/>
    <property type="match status" value="1"/>
</dbReference>
<sequence>MPSTTTQRRLASQFVEATNASRENAQLYLKNANYDLNAAVNRSVSFPFTHIRISLLLFPLHFVTAPALSKLVALAMAVPPPPPLGSLLEEAPIPETGNSHVVGLAMDKEARPASTLHEIDGQTLGLGGVAGRGSVLEEEIGIATPCLI</sequence>
<evidence type="ECO:0000313" key="1">
    <source>
        <dbReference type="EMBL" id="KAK4651049.1"/>
    </source>
</evidence>
<reference evidence="1 2" key="1">
    <citation type="journal article" date="2023" name="bioRxiv">
        <title>High-quality genome assemblies of four members of thePodospora anserinaspecies complex.</title>
        <authorList>
            <person name="Ament-Velasquez S.L."/>
            <person name="Vogan A.A."/>
            <person name="Wallerman O."/>
            <person name="Hartmann F."/>
            <person name="Gautier V."/>
            <person name="Silar P."/>
            <person name="Giraud T."/>
            <person name="Johannesson H."/>
        </authorList>
    </citation>
    <scope>NUCLEOTIDE SEQUENCE [LARGE SCALE GENOMIC DNA]</scope>
    <source>
        <strain evidence="1 2">CBS 415.72m</strain>
    </source>
</reference>
<comment type="caution">
    <text evidence="1">The sequence shown here is derived from an EMBL/GenBank/DDBJ whole genome shotgun (WGS) entry which is preliminary data.</text>
</comment>
<dbReference type="InterPro" id="IPR009060">
    <property type="entry name" value="UBA-like_sf"/>
</dbReference>
<proteinExistence type="predicted"/>
<dbReference type="GeneID" id="87912803"/>